<dbReference type="PANTHER" id="PTHR43736">
    <property type="entry name" value="ADP-RIBOSE PYROPHOSPHATASE"/>
    <property type="match status" value="1"/>
</dbReference>
<evidence type="ECO:0000259" key="4">
    <source>
        <dbReference type="PROSITE" id="PS51462"/>
    </source>
</evidence>
<dbReference type="RefSeq" id="WP_003323869.1">
    <property type="nucleotide sequence ID" value="NZ_ALPT02000005.1"/>
</dbReference>
<gene>
    <name evidence="5" type="ORF">AJ85_06105</name>
</gene>
<dbReference type="CDD" id="cd04665">
    <property type="entry name" value="NUDIX_RppH"/>
    <property type="match status" value="1"/>
</dbReference>
<evidence type="ECO:0000256" key="3">
    <source>
        <dbReference type="RuleBase" id="RU003476"/>
    </source>
</evidence>
<reference evidence="5 6" key="1">
    <citation type="submission" date="2014-01" db="EMBL/GenBank/DDBJ databases">
        <title>Draft genome sequencing of Bacillus alcalophilus CGMCC 1.3604.</title>
        <authorList>
            <person name="Yang J."/>
            <person name="Diao L."/>
            <person name="Yang S."/>
        </authorList>
    </citation>
    <scope>NUCLEOTIDE SEQUENCE [LARGE SCALE GENOMIC DNA]</scope>
    <source>
        <strain evidence="5 6">CGMCC 1.3604</strain>
    </source>
</reference>
<dbReference type="PRINTS" id="PR00502">
    <property type="entry name" value="NUDIXFAMILY"/>
</dbReference>
<dbReference type="PANTHER" id="PTHR43736:SF1">
    <property type="entry name" value="DIHYDRONEOPTERIN TRIPHOSPHATE DIPHOSPHATASE"/>
    <property type="match status" value="1"/>
</dbReference>
<comment type="caution">
    <text evidence="5">The sequence shown here is derived from an EMBL/GenBank/DDBJ whole genome shotgun (WGS) entry which is preliminary data.</text>
</comment>
<keyword evidence="2 3" id="KW-0378">Hydrolase</keyword>
<comment type="similarity">
    <text evidence="1 3">Belongs to the Nudix hydrolase family.</text>
</comment>
<dbReference type="OrthoDB" id="9131041at2"/>
<dbReference type="GO" id="GO:0016787">
    <property type="term" value="F:hydrolase activity"/>
    <property type="evidence" value="ECO:0007669"/>
    <property type="project" value="UniProtKB-KW"/>
</dbReference>
<sequence length="158" mass="18418">MIIYQFTDLNGCSISLQFGQGLLRDVKHVWVLCRFEESWLLTRHKKRGYEFPGGKVEEGESLEEACHREVYEETGATIGRLDYIGWYRVEGKGQLFNKAIYFAEVEVIEEKDDYLETNGPLLIKQFPDNLKKNPEYSFVMKDKVLPLALQYIGNRNGR</sequence>
<dbReference type="InterPro" id="IPR000086">
    <property type="entry name" value="NUDIX_hydrolase_dom"/>
</dbReference>
<dbReference type="InterPro" id="IPR020476">
    <property type="entry name" value="Nudix_hydrolase"/>
</dbReference>
<evidence type="ECO:0000256" key="1">
    <source>
        <dbReference type="ARBA" id="ARBA00005582"/>
    </source>
</evidence>
<dbReference type="EMBL" id="JALP01000080">
    <property type="protein sequence ID" value="THG91244.1"/>
    <property type="molecule type" value="Genomic_DNA"/>
</dbReference>
<organism evidence="5 6">
    <name type="scientific">Alkalihalobacillus alcalophilus ATCC 27647 = CGMCC 1.3604</name>
    <dbReference type="NCBI Taxonomy" id="1218173"/>
    <lineage>
        <taxon>Bacteria</taxon>
        <taxon>Bacillati</taxon>
        <taxon>Bacillota</taxon>
        <taxon>Bacilli</taxon>
        <taxon>Bacillales</taxon>
        <taxon>Bacillaceae</taxon>
        <taxon>Alkalihalobacillus</taxon>
    </lineage>
</organism>
<accession>A0A4S4K0Y1</accession>
<dbReference type="Gene3D" id="3.90.79.10">
    <property type="entry name" value="Nucleoside Triphosphate Pyrophosphohydrolase"/>
    <property type="match status" value="1"/>
</dbReference>
<dbReference type="NCBIfam" id="TIGR02705">
    <property type="entry name" value="nudix_YtkD"/>
    <property type="match status" value="1"/>
</dbReference>
<evidence type="ECO:0000313" key="6">
    <source>
        <dbReference type="Proteomes" id="UP000297014"/>
    </source>
</evidence>
<dbReference type="AlphaFoldDB" id="A0A4S4K0Y1"/>
<dbReference type="Pfam" id="PF00293">
    <property type="entry name" value="NUDIX"/>
    <property type="match status" value="1"/>
</dbReference>
<name>A0A4S4K0Y1_ALKAL</name>
<dbReference type="SUPFAM" id="SSF55811">
    <property type="entry name" value="Nudix"/>
    <property type="match status" value="1"/>
</dbReference>
<evidence type="ECO:0000256" key="2">
    <source>
        <dbReference type="ARBA" id="ARBA00022801"/>
    </source>
</evidence>
<dbReference type="PROSITE" id="PS00893">
    <property type="entry name" value="NUDIX_BOX"/>
    <property type="match status" value="1"/>
</dbReference>
<evidence type="ECO:0000313" key="5">
    <source>
        <dbReference type="EMBL" id="THG91244.1"/>
    </source>
</evidence>
<protein>
    <submittedName>
        <fullName evidence="5">7,8-dihydro-8-oxoguanine-triphosphatase</fullName>
    </submittedName>
</protein>
<feature type="domain" description="Nudix hydrolase" evidence="4">
    <location>
        <begin position="22"/>
        <end position="141"/>
    </location>
</feature>
<dbReference type="InterPro" id="IPR020084">
    <property type="entry name" value="NUDIX_hydrolase_CS"/>
</dbReference>
<proteinExistence type="inferred from homology"/>
<dbReference type="PROSITE" id="PS51462">
    <property type="entry name" value="NUDIX"/>
    <property type="match status" value="1"/>
</dbReference>
<dbReference type="InterPro" id="IPR014078">
    <property type="entry name" value="Nudix_YtkD"/>
</dbReference>
<dbReference type="InterPro" id="IPR015797">
    <property type="entry name" value="NUDIX_hydrolase-like_dom_sf"/>
</dbReference>
<dbReference type="Proteomes" id="UP000297014">
    <property type="component" value="Unassembled WGS sequence"/>
</dbReference>